<sequence>MISGHPMELMDGDAGHVPLTWISSLLDEVIRKLGDRRVFVLSVLGVQSSGKSTMLNAMFGLQFAVSAGRCTKGAFMQLVKVSKEMKKDFQFDYILVVDTEGLRALELEGTFTLHHDNELATFVVGLGNMTLINIFGENPADMQDVLQIVVQAFMRMKKVKLSPSCVFVHQNVTDIAAAEKNMDGKRRLQEKLDQMAQLAAKEEVSDAECFSDVIAFDVQKDVKYFAQLWEGSPPMAPPNPGYSESVQDLKNFILSKASQSAGVTLSQFKGKIQNLWNALMNENFVFSFKNTLEIAVYRKLEVQYGNWTWALRNNMLTIENELYTRIENGGMYKVELSYLCNEMSKIYEEIKNKMTTYFEDNGDKEMLVQWQGQFERKISQFHDEQMKEVKRKLDEVLLQKAACKKLDDQKTVFENKLLQKGKELAQLLKDKTRDDKELEKQFNSVWGVWVSELTSDVKPIEHINLKDDQFNILEVLGFECKLIFDRMKEEHTYKNIADLKDYSDYVIKHKILGIFPTPSCALPYEEQNLMRSFIDNVEKQSMDKIKDRPVATRGYRSTYLQEMANSVKDQVTEFESMRKYALKKEFTVDLLLYVFHRAESWLSEAHNKFRMNNDALIYVESKKMQYYNIFKSFCRGSSSAVVLGEMICEKLKDSIVEAVCNKTAIDLAGEMRCSFPAFSGNRLNLEKHVLKSLAEKENFDDFITYIRHPRKQVESFIKEEVKKYIFTEHRDKALNILKKNVDDISKEVSQALFASTEEVKTQSGDTNMWVDKFSTLLTKKLTFDTICSQNFSDINNFDFLKEEVEKGLVSIVKEMSNISLDKMKEFRLKPDQILIDQLCRCCWVKCPFCAAVCINTLEDHSPEKHNVPFHRPSGIEGWHTRNTVDLVIDFCTTLVASDRRFYPLHDSQESVPYKQYQSGGERYASWEITPDESKLTYWKWFVCRFQKQLEDHYNLKFQGRGEIPSEWRMFTKQEAIKSLDEMYNP</sequence>
<dbReference type="Gene3D" id="3.40.50.300">
    <property type="entry name" value="P-loop containing nucleotide triphosphate hydrolases"/>
    <property type="match status" value="1"/>
</dbReference>
<dbReference type="PROSITE" id="PS51717">
    <property type="entry name" value="G_VLIG"/>
    <property type="match status" value="1"/>
</dbReference>
<dbReference type="Pfam" id="PF25683">
    <property type="entry name" value="URGCP_GTPase"/>
    <property type="match status" value="1"/>
</dbReference>
<reference evidence="2" key="1">
    <citation type="submission" date="2021-04" db="EMBL/GenBank/DDBJ databases">
        <authorList>
            <consortium name="Wellcome Sanger Institute Data Sharing"/>
        </authorList>
    </citation>
    <scope>NUCLEOTIDE SEQUENCE [LARGE SCALE GENOMIC DNA]</scope>
</reference>
<dbReference type="STRING" id="64144.ENSATEP00000012250"/>
<feature type="domain" description="VLIG-type G" evidence="1">
    <location>
        <begin position="35"/>
        <end position="276"/>
    </location>
</feature>
<dbReference type="PANTHER" id="PTHR22796">
    <property type="entry name" value="URG4-RELATED"/>
    <property type="match status" value="1"/>
</dbReference>
<keyword evidence="3" id="KW-1185">Reference proteome</keyword>
<dbReference type="PANTHER" id="PTHR22796:SF6">
    <property type="entry name" value="INTERFERON-INDUCED VERY LARGE GTPASE 1-RELATED"/>
    <property type="match status" value="1"/>
</dbReference>
<dbReference type="GeneTree" id="ENSGT00940000154393"/>
<dbReference type="InterPro" id="IPR027417">
    <property type="entry name" value="P-loop_NTPase"/>
</dbReference>
<evidence type="ECO:0000313" key="2">
    <source>
        <dbReference type="Ensembl" id="ENSATEP00000012250.2"/>
    </source>
</evidence>
<evidence type="ECO:0000313" key="3">
    <source>
        <dbReference type="Proteomes" id="UP000265040"/>
    </source>
</evidence>
<organism evidence="2 3">
    <name type="scientific">Anabas testudineus</name>
    <name type="common">Climbing perch</name>
    <name type="synonym">Anthias testudineus</name>
    <dbReference type="NCBI Taxonomy" id="64144"/>
    <lineage>
        <taxon>Eukaryota</taxon>
        <taxon>Metazoa</taxon>
        <taxon>Chordata</taxon>
        <taxon>Craniata</taxon>
        <taxon>Vertebrata</taxon>
        <taxon>Euteleostomi</taxon>
        <taxon>Actinopterygii</taxon>
        <taxon>Neopterygii</taxon>
        <taxon>Teleostei</taxon>
        <taxon>Neoteleostei</taxon>
        <taxon>Acanthomorphata</taxon>
        <taxon>Anabantaria</taxon>
        <taxon>Anabantiformes</taxon>
        <taxon>Anabantoidei</taxon>
        <taxon>Anabantidae</taxon>
        <taxon>Anabas</taxon>
    </lineage>
</organism>
<dbReference type="Pfam" id="PF25974">
    <property type="entry name" value="URGCP_9th"/>
    <property type="match status" value="1"/>
</dbReference>
<dbReference type="AlphaFoldDB" id="A0A3Q1HWL5"/>
<dbReference type="GO" id="GO:0005525">
    <property type="term" value="F:GTP binding"/>
    <property type="evidence" value="ECO:0007669"/>
    <property type="project" value="InterPro"/>
</dbReference>
<dbReference type="InterPro" id="IPR030383">
    <property type="entry name" value="G_VLIG_dom"/>
</dbReference>
<dbReference type="Ensembl" id="ENSATET00000012446.3">
    <property type="protein sequence ID" value="ENSATEP00000012250.2"/>
    <property type="gene ID" value="ENSATEG00000008547.3"/>
</dbReference>
<dbReference type="SUPFAM" id="SSF52540">
    <property type="entry name" value="P-loop containing nucleoside triphosphate hydrolases"/>
    <property type="match status" value="1"/>
</dbReference>
<reference evidence="2" key="3">
    <citation type="submission" date="2025-09" db="UniProtKB">
        <authorList>
            <consortium name="Ensembl"/>
        </authorList>
    </citation>
    <scope>IDENTIFICATION</scope>
</reference>
<name>A0A3Q1HWL5_ANATE</name>
<dbReference type="InterPro" id="IPR058641">
    <property type="entry name" value="GVIN1_dom"/>
</dbReference>
<proteinExistence type="predicted"/>
<dbReference type="InParanoid" id="A0A3Q1HWL5"/>
<dbReference type="OMA" id="SEWERYS"/>
<evidence type="ECO:0000259" key="1">
    <source>
        <dbReference type="PROSITE" id="PS51717"/>
    </source>
</evidence>
<protein>
    <recommendedName>
        <fullName evidence="1">VLIG-type G domain-containing protein</fullName>
    </recommendedName>
</protein>
<reference evidence="2" key="2">
    <citation type="submission" date="2025-08" db="UniProtKB">
        <authorList>
            <consortium name="Ensembl"/>
        </authorList>
    </citation>
    <scope>IDENTIFICATION</scope>
</reference>
<accession>A0A3Q1HWL5</accession>
<dbReference type="Proteomes" id="UP000265040">
    <property type="component" value="Chromosome 8"/>
</dbReference>